<evidence type="ECO:0000313" key="2">
    <source>
        <dbReference type="Proteomes" id="UP001596108"/>
    </source>
</evidence>
<accession>A0ABW0R0R2</accession>
<organism evidence="1 2">
    <name type="scientific">Cohnella yongneupensis</name>
    <dbReference type="NCBI Taxonomy" id="425006"/>
    <lineage>
        <taxon>Bacteria</taxon>
        <taxon>Bacillati</taxon>
        <taxon>Bacillota</taxon>
        <taxon>Bacilli</taxon>
        <taxon>Bacillales</taxon>
        <taxon>Paenibacillaceae</taxon>
        <taxon>Cohnella</taxon>
    </lineage>
</organism>
<evidence type="ECO:0000313" key="1">
    <source>
        <dbReference type="EMBL" id="MFC5530273.1"/>
    </source>
</evidence>
<dbReference type="RefSeq" id="WP_378112212.1">
    <property type="nucleotide sequence ID" value="NZ_JBHSNC010000038.1"/>
</dbReference>
<reference evidence="2" key="1">
    <citation type="journal article" date="2019" name="Int. J. Syst. Evol. Microbiol.">
        <title>The Global Catalogue of Microorganisms (GCM) 10K type strain sequencing project: providing services to taxonomists for standard genome sequencing and annotation.</title>
        <authorList>
            <consortium name="The Broad Institute Genomics Platform"/>
            <consortium name="The Broad Institute Genome Sequencing Center for Infectious Disease"/>
            <person name="Wu L."/>
            <person name="Ma J."/>
        </authorList>
    </citation>
    <scope>NUCLEOTIDE SEQUENCE [LARGE SCALE GENOMIC DNA]</scope>
    <source>
        <strain evidence="2">CGMCC 1.18578</strain>
    </source>
</reference>
<keyword evidence="2" id="KW-1185">Reference proteome</keyword>
<comment type="caution">
    <text evidence="1">The sequence shown here is derived from an EMBL/GenBank/DDBJ whole genome shotgun (WGS) entry which is preliminary data.</text>
</comment>
<name>A0ABW0R0R2_9BACL</name>
<dbReference type="Proteomes" id="UP001596108">
    <property type="component" value="Unassembled WGS sequence"/>
</dbReference>
<protein>
    <submittedName>
        <fullName evidence="1">Uncharacterized protein</fullName>
    </submittedName>
</protein>
<sequence length="99" mass="11719">MNERLNQLEQRLIEEDHKDLFLQMKHTLQAITELEEKHRVVTAKYGIHGYKVVGSEEVMFSDTLDEVRELIVQTLEKTLDDLIHEGHKHHEKNFKDGIE</sequence>
<gene>
    <name evidence="1" type="ORF">ACFPQ4_12620</name>
</gene>
<dbReference type="EMBL" id="JBHSNC010000038">
    <property type="protein sequence ID" value="MFC5530273.1"/>
    <property type="molecule type" value="Genomic_DNA"/>
</dbReference>
<proteinExistence type="predicted"/>